<name>A0AAT9HI52_9ACTN</name>
<dbReference type="AlphaFoldDB" id="A0AAT9HI52"/>
<dbReference type="EMBL" id="AP035768">
    <property type="protein sequence ID" value="BFO17040.1"/>
    <property type="molecule type" value="Genomic_DNA"/>
</dbReference>
<reference evidence="1" key="2">
    <citation type="submission" date="2024-07" db="EMBL/GenBank/DDBJ databases">
        <title>Streptomyces haneummycinica sp. nov., a new antibiotic-producing actinobacterium isolated from marine sediment.</title>
        <authorList>
            <person name="Uemura M."/>
            <person name="Hamada M."/>
            <person name="Hirano S."/>
            <person name="Kobayashi K."/>
            <person name="Ohshiro T."/>
            <person name="Kobayashi T."/>
            <person name="Terahara T."/>
        </authorList>
    </citation>
    <scope>NUCLEOTIDE SEQUENCE</scope>
    <source>
        <strain evidence="1">KM77-8</strain>
    </source>
</reference>
<proteinExistence type="predicted"/>
<protein>
    <submittedName>
        <fullName evidence="1">Uncharacterized protein</fullName>
    </submittedName>
</protein>
<sequence length="55" mass="6320">MGGFPDLIKDVFAGGSRQEEFQEPDRIPRLVTGTITRCPWSAASWYSRWVRITFS</sequence>
<accession>A0AAT9HI52</accession>
<organism evidence="1">
    <name type="scientific">Streptomyces haneummycinicus</name>
    <dbReference type="NCBI Taxonomy" id="3074435"/>
    <lineage>
        <taxon>Bacteria</taxon>
        <taxon>Bacillati</taxon>
        <taxon>Actinomycetota</taxon>
        <taxon>Actinomycetes</taxon>
        <taxon>Kitasatosporales</taxon>
        <taxon>Streptomycetaceae</taxon>
        <taxon>Streptomyces</taxon>
    </lineage>
</organism>
<gene>
    <name evidence="1" type="ORF">SHKM778_34280</name>
</gene>
<evidence type="ECO:0000313" key="1">
    <source>
        <dbReference type="EMBL" id="BFO17040.1"/>
    </source>
</evidence>
<reference evidence="1" key="1">
    <citation type="submission" date="2024-06" db="EMBL/GenBank/DDBJ databases">
        <authorList>
            <consortium name="consrtm"/>
            <person name="Uemura M."/>
            <person name="Terahara T."/>
        </authorList>
    </citation>
    <scope>NUCLEOTIDE SEQUENCE</scope>
    <source>
        <strain evidence="1">KM77-8</strain>
    </source>
</reference>